<accession>A0A420FHV4</accession>
<evidence type="ECO:0000313" key="2">
    <source>
        <dbReference type="EMBL" id="RKF32500.1"/>
    </source>
</evidence>
<sequence>MLTKRNSWLRAGALAVLGLGLAYGTQSFTEKEEVKVERKADFVEWKYEGTSNNLSQALDADNYSPAGSTSCGGTPQTICRISAPEDLSNPGHPDMSAAVGSSTVGADIQNSVSNPTPTINNTVKSLRSF</sequence>
<dbReference type="GeneID" id="88828589"/>
<dbReference type="EMBL" id="MCAQ01000027">
    <property type="protein sequence ID" value="RKF32500.1"/>
    <property type="molecule type" value="Genomic_DNA"/>
</dbReference>
<dbReference type="RefSeq" id="WP_120335768.1">
    <property type="nucleotide sequence ID" value="NZ_CP080574.1"/>
</dbReference>
<comment type="caution">
    <text evidence="2">The sequence shown here is derived from an EMBL/GenBank/DDBJ whole genome shotgun (WGS) entry which is preliminary data.</text>
</comment>
<protein>
    <submittedName>
        <fullName evidence="2">Uncharacterized protein</fullName>
    </submittedName>
</protein>
<reference evidence="2 3" key="1">
    <citation type="submission" date="2016-07" db="EMBL/GenBank/DDBJ databases">
        <title>Genome analysis of Sphingobacterium siyangense T12B17.</title>
        <authorList>
            <person name="Xu D."/>
            <person name="Su Y."/>
            <person name="Zheng S."/>
        </authorList>
    </citation>
    <scope>NUCLEOTIDE SEQUENCE [LARGE SCALE GENOMIC DNA]</scope>
    <source>
        <strain evidence="2 3">T12B17</strain>
    </source>
</reference>
<keyword evidence="3" id="KW-1185">Reference proteome</keyword>
<name>A0A420FHV4_9SPHI</name>
<dbReference type="AlphaFoldDB" id="A0A420FHV4"/>
<dbReference type="Proteomes" id="UP000286402">
    <property type="component" value="Unassembled WGS sequence"/>
</dbReference>
<evidence type="ECO:0000256" key="1">
    <source>
        <dbReference type="SAM" id="MobiDB-lite"/>
    </source>
</evidence>
<gene>
    <name evidence="2" type="ORF">BCY89_15105</name>
</gene>
<organism evidence="2 3">
    <name type="scientific">Sphingobacterium siyangense</name>
    <dbReference type="NCBI Taxonomy" id="459529"/>
    <lineage>
        <taxon>Bacteria</taxon>
        <taxon>Pseudomonadati</taxon>
        <taxon>Bacteroidota</taxon>
        <taxon>Sphingobacteriia</taxon>
        <taxon>Sphingobacteriales</taxon>
        <taxon>Sphingobacteriaceae</taxon>
        <taxon>Sphingobacterium</taxon>
    </lineage>
</organism>
<feature type="region of interest" description="Disordered" evidence="1">
    <location>
        <begin position="106"/>
        <end position="129"/>
    </location>
</feature>
<evidence type="ECO:0000313" key="3">
    <source>
        <dbReference type="Proteomes" id="UP000286402"/>
    </source>
</evidence>
<proteinExistence type="predicted"/>